<keyword evidence="3" id="KW-1185">Reference proteome</keyword>
<sequence>MQLRIAALALIFAVAAADQGVRGAAAAELPTDEQTRGKTDLQTAVSPEIVDVPKVVEFGETEKVNPYPAAS</sequence>
<dbReference type="EMBL" id="CAUYUJ010004470">
    <property type="protein sequence ID" value="CAK0809742.1"/>
    <property type="molecule type" value="Genomic_DNA"/>
</dbReference>
<comment type="caution">
    <text evidence="2">The sequence shown here is derived from an EMBL/GenBank/DDBJ whole genome shotgun (WGS) entry which is preliminary data.</text>
</comment>
<evidence type="ECO:0008006" key="4">
    <source>
        <dbReference type="Google" id="ProtNLM"/>
    </source>
</evidence>
<proteinExistence type="predicted"/>
<gene>
    <name evidence="2" type="ORF">PCOR1329_LOCUS14909</name>
</gene>
<evidence type="ECO:0000313" key="2">
    <source>
        <dbReference type="EMBL" id="CAK0809742.1"/>
    </source>
</evidence>
<name>A0ABN9QTX4_9DINO</name>
<keyword evidence="1" id="KW-0732">Signal</keyword>
<evidence type="ECO:0000313" key="3">
    <source>
        <dbReference type="Proteomes" id="UP001189429"/>
    </source>
</evidence>
<reference evidence="2" key="1">
    <citation type="submission" date="2023-10" db="EMBL/GenBank/DDBJ databases">
        <authorList>
            <person name="Chen Y."/>
            <person name="Shah S."/>
            <person name="Dougan E. K."/>
            <person name="Thang M."/>
            <person name="Chan C."/>
        </authorList>
    </citation>
    <scope>NUCLEOTIDE SEQUENCE [LARGE SCALE GENOMIC DNA]</scope>
</reference>
<feature type="non-terminal residue" evidence="2">
    <location>
        <position position="71"/>
    </location>
</feature>
<organism evidence="2 3">
    <name type="scientific">Prorocentrum cordatum</name>
    <dbReference type="NCBI Taxonomy" id="2364126"/>
    <lineage>
        <taxon>Eukaryota</taxon>
        <taxon>Sar</taxon>
        <taxon>Alveolata</taxon>
        <taxon>Dinophyceae</taxon>
        <taxon>Prorocentrales</taxon>
        <taxon>Prorocentraceae</taxon>
        <taxon>Prorocentrum</taxon>
    </lineage>
</organism>
<feature type="signal peptide" evidence="1">
    <location>
        <begin position="1"/>
        <end position="17"/>
    </location>
</feature>
<feature type="chain" id="PRO_5045666317" description="PS II complex 12 kDa extrinsic protein" evidence="1">
    <location>
        <begin position="18"/>
        <end position="71"/>
    </location>
</feature>
<accession>A0ABN9QTX4</accession>
<protein>
    <recommendedName>
        <fullName evidence="4">PS II complex 12 kDa extrinsic protein</fullName>
    </recommendedName>
</protein>
<evidence type="ECO:0000256" key="1">
    <source>
        <dbReference type="SAM" id="SignalP"/>
    </source>
</evidence>
<dbReference type="Proteomes" id="UP001189429">
    <property type="component" value="Unassembled WGS sequence"/>
</dbReference>